<organism evidence="3 4">
    <name type="scientific">Phytophthora fragariaefolia</name>
    <dbReference type="NCBI Taxonomy" id="1490495"/>
    <lineage>
        <taxon>Eukaryota</taxon>
        <taxon>Sar</taxon>
        <taxon>Stramenopiles</taxon>
        <taxon>Oomycota</taxon>
        <taxon>Peronosporomycetes</taxon>
        <taxon>Peronosporales</taxon>
        <taxon>Peronosporaceae</taxon>
        <taxon>Phytophthora</taxon>
    </lineage>
</organism>
<feature type="compositionally biased region" description="Polar residues" evidence="1">
    <location>
        <begin position="663"/>
        <end position="675"/>
    </location>
</feature>
<dbReference type="OrthoDB" id="76557at2759"/>
<dbReference type="PANTHER" id="PTHR34157">
    <property type="entry name" value="TUZIN"/>
    <property type="match status" value="1"/>
</dbReference>
<feature type="compositionally biased region" description="Basic residues" evidence="1">
    <location>
        <begin position="480"/>
        <end position="490"/>
    </location>
</feature>
<dbReference type="Gene3D" id="2.30.30.140">
    <property type="match status" value="3"/>
</dbReference>
<proteinExistence type="predicted"/>
<feature type="region of interest" description="Disordered" evidence="1">
    <location>
        <begin position="645"/>
        <end position="677"/>
    </location>
</feature>
<protein>
    <submittedName>
        <fullName evidence="3">Unnamed protein product</fullName>
    </submittedName>
</protein>
<feature type="region of interest" description="Disordered" evidence="1">
    <location>
        <begin position="1"/>
        <end position="30"/>
    </location>
</feature>
<dbReference type="SMART" id="SM00333">
    <property type="entry name" value="TUDOR"/>
    <property type="match status" value="2"/>
</dbReference>
<name>A0A9W7D3V2_9STRA</name>
<sequence length="836" mass="92762">MEALAYLARSDSSDDDDVDSSDGRPTPLDPEYWRGITHSREVVAAPAAAYRPPGRHEHHYDPYGYPAYHTQPYQRPATSPSAVMHGHYGPAAGGGVLMSPIHYQAGPPMVPISPVAHMNAANYMPPHAAVGMAHATGVGLHRPAEWSSPPTRSYSATAISPVSTPQQLKQQVREAFVRAQTYLDLGPFFMSYDMSYSGGIRLGSIQEALSRMGVILGDPVLQICLCGPTCRDDMRSMVAARRSVLANSGIELGEVFVQYDAHRTGFVSRATFATILRDYSVHMPDTTLHFLMIQLANPSDTTSVSYVRFLEMTDVGVARAHSMENLPARFGSWPRSNLFDRESPPHRYDRQAVVPVVTQVPRVVDYAAASPEFATPLPRLGWVCRVCAHQQIADWATHCEICETSKPRPGLRGEGYIKCSHCKFDNNFDMEKCEMCGRPLNPSNKKVSKAEKKRRSIKRYVSSSSSDSSSTSSSSSSSSGHRRTSRRKSEKHSQSSHSGRRKEEKKRRFQRGEEIQAIPLGGRGYEIGVIARVRSNGTYDVEFDSGLFEKNVEGSCILEISRARVIKAKDLSDGEETKSKPKAKDSDNEQDPRYESGDRVEARFQGRERYFAGKIKKCRTDGSYDIEYDDGEMELRVRPKYIKREEAKKREESKKQSPPPPTQSDVSSSEATWTKGQKVEAKIRGYQDYVKCIVFRVNADGSCDLELESGDLSKRVPGYDIRADTSAKVKPRPAVQSDDEPIRPRRPLAKTPSAPSTSDDSSAQPKHKFKQGQQVEAKRKEKDGYYPGVVARCRLNGSYDINFDDGEKVLAVPALNVRGVESAPTAKKAKASSTRA</sequence>
<feature type="compositionally biased region" description="Basic residues" evidence="1">
    <location>
        <begin position="498"/>
        <end position="509"/>
    </location>
</feature>
<feature type="domain" description="Tudor" evidence="2">
    <location>
        <begin position="592"/>
        <end position="650"/>
    </location>
</feature>
<evidence type="ECO:0000313" key="3">
    <source>
        <dbReference type="EMBL" id="GMF57779.1"/>
    </source>
</evidence>
<feature type="compositionally biased region" description="Low complexity" evidence="1">
    <location>
        <begin position="751"/>
        <end position="763"/>
    </location>
</feature>
<evidence type="ECO:0000259" key="2">
    <source>
        <dbReference type="SMART" id="SM00333"/>
    </source>
</evidence>
<feature type="compositionally biased region" description="Basic and acidic residues" evidence="1">
    <location>
        <begin position="645"/>
        <end position="655"/>
    </location>
</feature>
<evidence type="ECO:0000313" key="4">
    <source>
        <dbReference type="Proteomes" id="UP001165121"/>
    </source>
</evidence>
<dbReference type="AlphaFoldDB" id="A0A9W7D3V2"/>
<dbReference type="Proteomes" id="UP001165121">
    <property type="component" value="Unassembled WGS sequence"/>
</dbReference>
<feature type="region of interest" description="Disordered" evidence="1">
    <location>
        <begin position="723"/>
        <end position="781"/>
    </location>
</feature>
<reference evidence="3" key="1">
    <citation type="submission" date="2023-04" db="EMBL/GenBank/DDBJ databases">
        <title>Phytophthora fragariaefolia NBRC 109709.</title>
        <authorList>
            <person name="Ichikawa N."/>
            <person name="Sato H."/>
            <person name="Tonouchi N."/>
        </authorList>
    </citation>
    <scope>NUCLEOTIDE SEQUENCE</scope>
    <source>
        <strain evidence="3">NBRC 109709</strain>
    </source>
</reference>
<accession>A0A9W7D3V2</accession>
<feature type="region of interest" description="Disordered" evidence="1">
    <location>
        <begin position="439"/>
        <end position="515"/>
    </location>
</feature>
<feature type="compositionally biased region" description="Low complexity" evidence="1">
    <location>
        <begin position="459"/>
        <end position="479"/>
    </location>
</feature>
<evidence type="ECO:0000256" key="1">
    <source>
        <dbReference type="SAM" id="MobiDB-lite"/>
    </source>
</evidence>
<feature type="region of interest" description="Disordered" evidence="1">
    <location>
        <begin position="572"/>
        <end position="600"/>
    </location>
</feature>
<dbReference type="PANTHER" id="PTHR34157:SF2">
    <property type="entry name" value="TUZIN"/>
    <property type="match status" value="1"/>
</dbReference>
<dbReference type="SUPFAM" id="SSF47473">
    <property type="entry name" value="EF-hand"/>
    <property type="match status" value="1"/>
</dbReference>
<comment type="caution">
    <text evidence="3">The sequence shown here is derived from an EMBL/GenBank/DDBJ whole genome shotgun (WGS) entry which is preliminary data.</text>
</comment>
<dbReference type="InterPro" id="IPR011992">
    <property type="entry name" value="EF-hand-dom_pair"/>
</dbReference>
<dbReference type="InterPro" id="IPR002999">
    <property type="entry name" value="Tudor"/>
</dbReference>
<dbReference type="CDD" id="cd04508">
    <property type="entry name" value="Tudor_SF"/>
    <property type="match status" value="2"/>
</dbReference>
<gene>
    <name evidence="3" type="ORF">Pfra01_002473100</name>
</gene>
<feature type="domain" description="Tudor" evidence="2">
    <location>
        <begin position="767"/>
        <end position="825"/>
    </location>
</feature>
<dbReference type="EMBL" id="BSXT01004409">
    <property type="protein sequence ID" value="GMF57779.1"/>
    <property type="molecule type" value="Genomic_DNA"/>
</dbReference>
<keyword evidence="4" id="KW-1185">Reference proteome</keyword>